<feature type="region of interest" description="Disordered" evidence="1">
    <location>
        <begin position="35"/>
        <end position="61"/>
    </location>
</feature>
<evidence type="ECO:0000313" key="2">
    <source>
        <dbReference type="EMBL" id="OQP40672.1"/>
    </source>
</evidence>
<evidence type="ECO:0000313" key="3">
    <source>
        <dbReference type="Proteomes" id="UP000192277"/>
    </source>
</evidence>
<evidence type="ECO:0008006" key="4">
    <source>
        <dbReference type="Google" id="ProtNLM"/>
    </source>
</evidence>
<organism evidence="2 3">
    <name type="scientific">Niastella koreensis</name>
    <dbReference type="NCBI Taxonomy" id="354356"/>
    <lineage>
        <taxon>Bacteria</taxon>
        <taxon>Pseudomonadati</taxon>
        <taxon>Bacteroidota</taxon>
        <taxon>Chitinophagia</taxon>
        <taxon>Chitinophagales</taxon>
        <taxon>Chitinophagaceae</taxon>
        <taxon>Niastella</taxon>
    </lineage>
</organism>
<gene>
    <name evidence="2" type="ORF">A4D02_36095</name>
</gene>
<proteinExistence type="predicted"/>
<accession>A0ABX3NP99</accession>
<reference evidence="2 3" key="1">
    <citation type="submission" date="2016-04" db="EMBL/GenBank/DDBJ databases">
        <authorList>
            <person name="Chen L."/>
            <person name="Zhuang W."/>
            <person name="Wang G."/>
        </authorList>
    </citation>
    <scope>NUCLEOTIDE SEQUENCE [LARGE SCALE GENOMIC DNA]</scope>
    <source>
        <strain evidence="3">GR20</strain>
    </source>
</reference>
<protein>
    <recommendedName>
        <fullName evidence="4">RHS repeat-associated core domain protein</fullName>
    </recommendedName>
</protein>
<evidence type="ECO:0000256" key="1">
    <source>
        <dbReference type="SAM" id="MobiDB-lite"/>
    </source>
</evidence>
<sequence length="234" mass="24994">MRIYDGRVGRFLSVDPLTHSYPWYTPYQFAGNSPMANIDLDGGEPKPSTDGTQEGQSQSTSQDFYNLRGDYTQTKQETWYWHAVGLRDAKGNLTKADWYSSEGYVNVLSTSLAAKSLGNELGLYNVAAKSLGGNSELNKQELEKFAGSGLNDAASTHFIAAARATANASNNFVSGKIEPSNFNVEDLLGVGALLKEGIALLGGKIASAAGTEARAALFSLNEGYGVFGKSGLRI</sequence>
<keyword evidence="3" id="KW-1185">Reference proteome</keyword>
<name>A0ABX3NP99_9BACT</name>
<comment type="caution">
    <text evidence="2">The sequence shown here is derived from an EMBL/GenBank/DDBJ whole genome shotgun (WGS) entry which is preliminary data.</text>
</comment>
<dbReference type="Gene3D" id="2.180.10.10">
    <property type="entry name" value="RHS repeat-associated core"/>
    <property type="match status" value="1"/>
</dbReference>
<feature type="compositionally biased region" description="Low complexity" evidence="1">
    <location>
        <begin position="48"/>
        <end position="61"/>
    </location>
</feature>
<dbReference type="EMBL" id="LWBO01000061">
    <property type="protein sequence ID" value="OQP40672.1"/>
    <property type="molecule type" value="Genomic_DNA"/>
</dbReference>
<dbReference type="Proteomes" id="UP000192277">
    <property type="component" value="Unassembled WGS sequence"/>
</dbReference>